<sequence length="555" mass="61570">MPFSSPFSPLDIPKCNLLDYLWPKGQEPSDTPLWIDAKDTAHNLTPRSMLQWTKRLALGLDKLGSKAGEVVMIHTPNHIFVPVAYLGIVGSKRIFSGANPAYTVSEMVHQITNTQAQYILAHPSLAKTTVAAAREAGLPEGRVFLFSDVPNASTSDLRDWRDFLPSPAEGNAYNFPNMSLEESVNTTATVNYSSGTTGLPKGVEVSHHNLIANLDQTIYMRYLKKPWDAATRPREVWVGFLPLYHAYGQLYTIAMAQKLQIPVYIMKQFQYEEFLRVIQTHRVTHLQVAPPIMVMLSKRPETSKYDLSSVTDILCGAAPLSKELQNQISKNLGCEILQGWGMTEVTCGAIHVPGGTIDDSGSVGQLDPNCECMLLDDDGKEVAEGQPGELYVRGPNVCLGYWRNPHATKESLSPDGWLKTGDVAVMKKGWFWIVDRKKELIKVNALQVAPAELEAVLLEFDPVADAAAVGIILDDQEWPRAYVALKDEYKGKTTGDDIHAHMKAKVAKHKQLVGGIVFVDEVPKLQSGKIMRKVVKEWAKRDAEIMRGQTPKARL</sequence>
<dbReference type="AlphaFoldDB" id="A0A9P4V4G7"/>
<organism evidence="3 4">
    <name type="scientific">Polyplosphaeria fusca</name>
    <dbReference type="NCBI Taxonomy" id="682080"/>
    <lineage>
        <taxon>Eukaryota</taxon>
        <taxon>Fungi</taxon>
        <taxon>Dikarya</taxon>
        <taxon>Ascomycota</taxon>
        <taxon>Pezizomycotina</taxon>
        <taxon>Dothideomycetes</taxon>
        <taxon>Pleosporomycetidae</taxon>
        <taxon>Pleosporales</taxon>
        <taxon>Tetraplosphaeriaceae</taxon>
        <taxon>Polyplosphaeria</taxon>
    </lineage>
</organism>
<dbReference type="Gene3D" id="3.30.300.30">
    <property type="match status" value="1"/>
</dbReference>
<evidence type="ECO:0000313" key="3">
    <source>
        <dbReference type="EMBL" id="KAF2737729.1"/>
    </source>
</evidence>
<dbReference type="SUPFAM" id="SSF56801">
    <property type="entry name" value="Acetyl-CoA synthetase-like"/>
    <property type="match status" value="1"/>
</dbReference>
<dbReference type="GO" id="GO:0016405">
    <property type="term" value="F:CoA-ligase activity"/>
    <property type="evidence" value="ECO:0007669"/>
    <property type="project" value="TreeGrafter"/>
</dbReference>
<dbReference type="OrthoDB" id="6509636at2759"/>
<name>A0A9P4V4G7_9PLEO</name>
<evidence type="ECO:0000313" key="4">
    <source>
        <dbReference type="Proteomes" id="UP000799444"/>
    </source>
</evidence>
<dbReference type="Pfam" id="PF00501">
    <property type="entry name" value="AMP-binding"/>
    <property type="match status" value="1"/>
</dbReference>
<accession>A0A9P4V4G7</accession>
<dbReference type="InterPro" id="IPR025110">
    <property type="entry name" value="AMP-bd_C"/>
</dbReference>
<dbReference type="Gene3D" id="3.40.50.12780">
    <property type="entry name" value="N-terminal domain of ligase-like"/>
    <property type="match status" value="1"/>
</dbReference>
<dbReference type="Proteomes" id="UP000799444">
    <property type="component" value="Unassembled WGS sequence"/>
</dbReference>
<evidence type="ECO:0000259" key="2">
    <source>
        <dbReference type="Pfam" id="PF13193"/>
    </source>
</evidence>
<reference evidence="3" key="1">
    <citation type="journal article" date="2020" name="Stud. Mycol.">
        <title>101 Dothideomycetes genomes: a test case for predicting lifestyles and emergence of pathogens.</title>
        <authorList>
            <person name="Haridas S."/>
            <person name="Albert R."/>
            <person name="Binder M."/>
            <person name="Bloem J."/>
            <person name="Labutti K."/>
            <person name="Salamov A."/>
            <person name="Andreopoulos B."/>
            <person name="Baker S."/>
            <person name="Barry K."/>
            <person name="Bills G."/>
            <person name="Bluhm B."/>
            <person name="Cannon C."/>
            <person name="Castanera R."/>
            <person name="Culley D."/>
            <person name="Daum C."/>
            <person name="Ezra D."/>
            <person name="Gonzalez J."/>
            <person name="Henrissat B."/>
            <person name="Kuo A."/>
            <person name="Liang C."/>
            <person name="Lipzen A."/>
            <person name="Lutzoni F."/>
            <person name="Magnuson J."/>
            <person name="Mondo S."/>
            <person name="Nolan M."/>
            <person name="Ohm R."/>
            <person name="Pangilinan J."/>
            <person name="Park H.-J."/>
            <person name="Ramirez L."/>
            <person name="Alfaro M."/>
            <person name="Sun H."/>
            <person name="Tritt A."/>
            <person name="Yoshinaga Y."/>
            <person name="Zwiers L.-H."/>
            <person name="Turgeon B."/>
            <person name="Goodwin S."/>
            <person name="Spatafora J."/>
            <person name="Crous P."/>
            <person name="Grigoriev I."/>
        </authorList>
    </citation>
    <scope>NUCLEOTIDE SEQUENCE</scope>
    <source>
        <strain evidence="3">CBS 125425</strain>
    </source>
</reference>
<dbReference type="Pfam" id="PF13193">
    <property type="entry name" value="AMP-binding_C"/>
    <property type="match status" value="1"/>
</dbReference>
<dbReference type="InterPro" id="IPR020845">
    <property type="entry name" value="AMP-binding_CS"/>
</dbReference>
<dbReference type="InterPro" id="IPR045851">
    <property type="entry name" value="AMP-bd_C_sf"/>
</dbReference>
<gene>
    <name evidence="3" type="ORF">EJ04DRAFT_591287</name>
</gene>
<dbReference type="EMBL" id="ML996114">
    <property type="protein sequence ID" value="KAF2737729.1"/>
    <property type="molecule type" value="Genomic_DNA"/>
</dbReference>
<feature type="domain" description="AMP-binding enzyme C-terminal" evidence="2">
    <location>
        <begin position="452"/>
        <end position="529"/>
    </location>
</feature>
<dbReference type="PROSITE" id="PS00455">
    <property type="entry name" value="AMP_BINDING"/>
    <property type="match status" value="1"/>
</dbReference>
<dbReference type="InterPro" id="IPR000873">
    <property type="entry name" value="AMP-dep_synth/lig_dom"/>
</dbReference>
<keyword evidence="4" id="KW-1185">Reference proteome</keyword>
<dbReference type="PANTHER" id="PTHR24096:SF194">
    <property type="entry name" value="AMP-DEPENDENT SYNTHETASE_LIGASE DOMAIN-CONTAINING PROTEIN"/>
    <property type="match status" value="1"/>
</dbReference>
<dbReference type="CDD" id="cd05911">
    <property type="entry name" value="Firefly_Luc_like"/>
    <property type="match status" value="1"/>
</dbReference>
<evidence type="ECO:0000259" key="1">
    <source>
        <dbReference type="Pfam" id="PF00501"/>
    </source>
</evidence>
<comment type="caution">
    <text evidence="3">The sequence shown here is derived from an EMBL/GenBank/DDBJ whole genome shotgun (WGS) entry which is preliminary data.</text>
</comment>
<dbReference type="InterPro" id="IPR042099">
    <property type="entry name" value="ANL_N_sf"/>
</dbReference>
<dbReference type="PANTHER" id="PTHR24096">
    <property type="entry name" value="LONG-CHAIN-FATTY-ACID--COA LIGASE"/>
    <property type="match status" value="1"/>
</dbReference>
<protein>
    <submittedName>
        <fullName evidence="3">Acetyl-CoA synthetase-like protein</fullName>
    </submittedName>
</protein>
<proteinExistence type="predicted"/>
<feature type="domain" description="AMP-dependent synthetase/ligase" evidence="1">
    <location>
        <begin position="30"/>
        <end position="402"/>
    </location>
</feature>